<organism evidence="1 2">
    <name type="scientific">Trametes sanguinea</name>
    <dbReference type="NCBI Taxonomy" id="158606"/>
    <lineage>
        <taxon>Eukaryota</taxon>
        <taxon>Fungi</taxon>
        <taxon>Dikarya</taxon>
        <taxon>Basidiomycota</taxon>
        <taxon>Agaricomycotina</taxon>
        <taxon>Agaricomycetes</taxon>
        <taxon>Polyporales</taxon>
        <taxon>Polyporaceae</taxon>
        <taxon>Trametes</taxon>
    </lineage>
</organism>
<sequence length="398" mass="43930">MMQFSCGERPSIRGDEAIRAAVKQPGLARYAATWKQPSNILDDFSGVIPICGKKETMYAHARRCPHVDRKKLAEISDADRPASSLSRTPSSSENTAPFTTSFTSPPPTPWRFEPLVPGSLNSGSPLKRMRVAPQADNPSLDLSNPLNTSCASPCGCNCHLWTSSRQADFTQDLLRLFIMCNIPWNAADSTQMELFFAKWLPGAKLPDRRKLSGSCLDSAVGHACAHTKSHVHGKLATGQSDGWKNIAKTSVITSVMSVEGQAYLVRTHDMTGRPKTGQEHAEVIKADMKHMQDVYNVQPIAWVTDDGPDGKGARTLLRAQLPWLMTFVCWGHQSQLLAGDYLTFPEYSDAMSAALDIVRWFNNHSGALELLHQAQQFTADSDQQRKGVVYIDNMNQGR</sequence>
<reference evidence="1" key="1">
    <citation type="submission" date="2022-08" db="EMBL/GenBank/DDBJ databases">
        <title>Genome Sequence of Pycnoporus sanguineus.</title>
        <authorList>
            <person name="Buettner E."/>
        </authorList>
    </citation>
    <scope>NUCLEOTIDE SEQUENCE</scope>
    <source>
        <strain evidence="1">CG-C14</strain>
    </source>
</reference>
<keyword evidence="2" id="KW-1185">Reference proteome</keyword>
<comment type="caution">
    <text evidence="1">The sequence shown here is derived from an EMBL/GenBank/DDBJ whole genome shotgun (WGS) entry which is preliminary data.</text>
</comment>
<protein>
    <submittedName>
        <fullName evidence="1">Uncharacterized protein</fullName>
    </submittedName>
</protein>
<name>A0ACC1PGS5_9APHY</name>
<accession>A0ACC1PGS5</accession>
<evidence type="ECO:0000313" key="2">
    <source>
        <dbReference type="Proteomes" id="UP001144978"/>
    </source>
</evidence>
<gene>
    <name evidence="1" type="ORF">NUW54_g7945</name>
</gene>
<proteinExistence type="predicted"/>
<dbReference type="Proteomes" id="UP001144978">
    <property type="component" value="Unassembled WGS sequence"/>
</dbReference>
<dbReference type="EMBL" id="JANSHE010002379">
    <property type="protein sequence ID" value="KAJ2992405.1"/>
    <property type="molecule type" value="Genomic_DNA"/>
</dbReference>
<evidence type="ECO:0000313" key="1">
    <source>
        <dbReference type="EMBL" id="KAJ2992405.1"/>
    </source>
</evidence>